<accession>A0A8I1LPT1</accession>
<protein>
    <submittedName>
        <fullName evidence="1">Uncharacterized protein</fullName>
    </submittedName>
</protein>
<comment type="caution">
    <text evidence="1">The sequence shown here is derived from an EMBL/GenBank/DDBJ whole genome shotgun (WGS) entry which is preliminary data.</text>
</comment>
<proteinExistence type="predicted"/>
<dbReference type="Proteomes" id="UP000650605">
    <property type="component" value="Unassembled WGS sequence"/>
</dbReference>
<reference evidence="1" key="1">
    <citation type="submission" date="2020-12" db="EMBL/GenBank/DDBJ databases">
        <title>Paenibacillus polymyxa LMG 27872: a double-edged sword.</title>
        <authorList>
            <person name="Langendries S."/>
            <person name="Garcia Mendez S."/>
            <person name="Beirinckx S."/>
            <person name="Viaene T."/>
            <person name="Baeyen S."/>
            <person name="Goeminne G."/>
            <person name="Willems A."/>
            <person name="Debode J."/>
            <person name="Goormachtig S."/>
        </authorList>
    </citation>
    <scope>NUCLEOTIDE SEQUENCE</scope>
    <source>
        <strain evidence="1">LMG 27872</strain>
    </source>
</reference>
<dbReference type="AlphaFoldDB" id="A0A8I1LPT1"/>
<organism evidence="1 2">
    <name type="scientific">Paenibacillus polymyxa</name>
    <name type="common">Bacillus polymyxa</name>
    <dbReference type="NCBI Taxonomy" id="1406"/>
    <lineage>
        <taxon>Bacteria</taxon>
        <taxon>Bacillati</taxon>
        <taxon>Bacillota</taxon>
        <taxon>Bacilli</taxon>
        <taxon>Bacillales</taxon>
        <taxon>Paenibacillaceae</taxon>
        <taxon>Paenibacillus</taxon>
    </lineage>
</organism>
<dbReference type="RefSeq" id="WP_029514980.1">
    <property type="nucleotide sequence ID" value="NZ_ALJV01000025.1"/>
</dbReference>
<sequence length="76" mass="8856">MNYTYRVSKSDIELFADALGQVRVYVVQPLSNELITVVDYGGVVEKFSPDAIKINESYFFRKQFEFRVDLKEPTKL</sequence>
<dbReference type="EMBL" id="JAEHFQ010000002">
    <property type="protein sequence ID" value="MBM0632380.1"/>
    <property type="molecule type" value="Genomic_DNA"/>
</dbReference>
<name>A0A8I1LPT1_PAEPO</name>
<gene>
    <name evidence="1" type="ORF">JDW19_04460</name>
</gene>
<evidence type="ECO:0000313" key="2">
    <source>
        <dbReference type="Proteomes" id="UP000650605"/>
    </source>
</evidence>
<evidence type="ECO:0000313" key="1">
    <source>
        <dbReference type="EMBL" id="MBM0632380.1"/>
    </source>
</evidence>